<dbReference type="Proteomes" id="UP000757103">
    <property type="component" value="Unassembled WGS sequence"/>
</dbReference>
<keyword evidence="2" id="KW-0560">Oxidoreductase</keyword>
<evidence type="ECO:0000313" key="4">
    <source>
        <dbReference type="EMBL" id="HJG89387.1"/>
    </source>
</evidence>
<gene>
    <name evidence="4" type="ORF">K8U91_07970</name>
</gene>
<dbReference type="CDD" id="cd20609">
    <property type="entry name" value="nitroreductase"/>
    <property type="match status" value="1"/>
</dbReference>
<evidence type="ECO:0000256" key="1">
    <source>
        <dbReference type="ARBA" id="ARBA00007118"/>
    </source>
</evidence>
<evidence type="ECO:0000256" key="2">
    <source>
        <dbReference type="ARBA" id="ARBA00023002"/>
    </source>
</evidence>
<dbReference type="SUPFAM" id="SSF55469">
    <property type="entry name" value="FMN-dependent nitroreductase-like"/>
    <property type="match status" value="1"/>
</dbReference>
<reference evidence="4" key="1">
    <citation type="journal article" date="2021" name="PeerJ">
        <title>Extensive microbial diversity within the chicken gut microbiome revealed by metagenomics and culture.</title>
        <authorList>
            <person name="Gilroy R."/>
            <person name="Ravi A."/>
            <person name="Getino M."/>
            <person name="Pursley I."/>
            <person name="Horton D.L."/>
            <person name="Alikhan N.F."/>
            <person name="Baker D."/>
            <person name="Gharbi K."/>
            <person name="Hall N."/>
            <person name="Watson M."/>
            <person name="Adriaenssens E.M."/>
            <person name="Foster-Nyarko E."/>
            <person name="Jarju S."/>
            <person name="Secka A."/>
            <person name="Antonio M."/>
            <person name="Oren A."/>
            <person name="Chaudhuri R.R."/>
            <person name="La Ragione R."/>
            <person name="Hildebrand F."/>
            <person name="Pallen M.J."/>
        </authorList>
    </citation>
    <scope>NUCLEOTIDE SEQUENCE</scope>
    <source>
        <strain evidence="4">CHK121-7720</strain>
    </source>
</reference>
<dbReference type="InterPro" id="IPR000415">
    <property type="entry name" value="Nitroreductase-like"/>
</dbReference>
<comment type="caution">
    <text evidence="4">The sequence shown here is derived from an EMBL/GenBank/DDBJ whole genome shotgun (WGS) entry which is preliminary data.</text>
</comment>
<accession>A0A921MSM0</accession>
<organism evidence="4 5">
    <name type="scientific">Barnesiella viscericola</name>
    <dbReference type="NCBI Taxonomy" id="397865"/>
    <lineage>
        <taxon>Bacteria</taxon>
        <taxon>Pseudomonadati</taxon>
        <taxon>Bacteroidota</taxon>
        <taxon>Bacteroidia</taxon>
        <taxon>Bacteroidales</taxon>
        <taxon>Barnesiellaceae</taxon>
        <taxon>Barnesiella</taxon>
    </lineage>
</organism>
<proteinExistence type="inferred from homology"/>
<dbReference type="PANTHER" id="PTHR43673:SF10">
    <property type="entry name" value="NADH DEHYDROGENASE_NAD(P)H NITROREDUCTASE XCC3605-RELATED"/>
    <property type="match status" value="1"/>
</dbReference>
<dbReference type="Gene3D" id="3.40.109.10">
    <property type="entry name" value="NADH Oxidase"/>
    <property type="match status" value="1"/>
</dbReference>
<name>A0A921MSM0_9BACT</name>
<comment type="similarity">
    <text evidence="1">Belongs to the nitroreductase family.</text>
</comment>
<evidence type="ECO:0000259" key="3">
    <source>
        <dbReference type="Pfam" id="PF00881"/>
    </source>
</evidence>
<evidence type="ECO:0000313" key="5">
    <source>
        <dbReference type="Proteomes" id="UP000757103"/>
    </source>
</evidence>
<feature type="domain" description="Nitroreductase" evidence="3">
    <location>
        <begin position="18"/>
        <end position="70"/>
    </location>
</feature>
<dbReference type="Pfam" id="PF00881">
    <property type="entry name" value="Nitroreductase"/>
    <property type="match status" value="2"/>
</dbReference>
<dbReference type="PANTHER" id="PTHR43673">
    <property type="entry name" value="NAD(P)H NITROREDUCTASE YDGI-RELATED"/>
    <property type="match status" value="1"/>
</dbReference>
<sequence length="182" mass="20695">MNMNEKNHTKYPDLLALVKARKSVRAFTPAQVERDKLEYMLEVARLAPSAVNFQPWCFVVVRDPEQLKALHECYPREWFASAPACIVVCGNHETSWKRAADGKDFCDVDVAIATEHLALAAVEQGLGACWVCNFDVPRCREVLNLPPSWEPVVLMPVGYPADPAETERKRKPLNDVVKWERF</sequence>
<dbReference type="RefSeq" id="WP_272960031.1">
    <property type="nucleotide sequence ID" value="NZ_CAKMIC010000003.1"/>
</dbReference>
<dbReference type="InterPro" id="IPR029479">
    <property type="entry name" value="Nitroreductase"/>
</dbReference>
<reference evidence="4" key="2">
    <citation type="submission" date="2021-09" db="EMBL/GenBank/DDBJ databases">
        <authorList>
            <person name="Gilroy R."/>
        </authorList>
    </citation>
    <scope>NUCLEOTIDE SEQUENCE</scope>
    <source>
        <strain evidence="4">CHK121-7720</strain>
    </source>
</reference>
<dbReference type="GO" id="GO:0016491">
    <property type="term" value="F:oxidoreductase activity"/>
    <property type="evidence" value="ECO:0007669"/>
    <property type="project" value="UniProtKB-KW"/>
</dbReference>
<dbReference type="EMBL" id="DYUD01000023">
    <property type="protein sequence ID" value="HJG89387.1"/>
    <property type="molecule type" value="Genomic_DNA"/>
</dbReference>
<protein>
    <submittedName>
        <fullName evidence="4">Nitroreductase family protein</fullName>
    </submittedName>
</protein>
<dbReference type="AlphaFoldDB" id="A0A921MSM0"/>
<feature type="domain" description="Nitroreductase" evidence="3">
    <location>
        <begin position="72"/>
        <end position="159"/>
    </location>
</feature>